<keyword evidence="6" id="KW-0249">Electron transport</keyword>
<sequence length="432" mass="46940">MRTIAAFCIILLPCAALAQDFFTLKGHGGPIMDVAVSPSGQILTGSFDNSIALWDGSTPQWLEAHDAAVTTILPLSDDLVISGGDDFQVILWVLQDQNHMVLGQHQGKVTALAAAPNGLQFASASWDGSIGLWSAQGDVRRLTGHTGGVNDVAFSADGKSLYSASSDGTIRLWDLKKENENRVILDNGFGINTLILNQANGWLAYGAVDGVTRIINPETGADIADFTLDRRPILAMALSPDTAHLAVGDGEGYIMVIDTAEWAIARDFRATLKGPIWALAFSQNGQNIHAGGLDDTLYSWPIAQMGDLDPIQTAERSFQQDPDTMENGERQFARKCSICHTLTPDNARRAGPTLYGVFGRKAGTVPDYIYSSTLTNSDIIWDDDTIDALFDEGPDHYIPGSKMPMQRITQQKDRDDLVAYLRRTTNPEINQE</sequence>
<keyword evidence="7 9" id="KW-0408">Iron</keyword>
<feature type="repeat" description="WD" evidence="8">
    <location>
        <begin position="24"/>
        <end position="55"/>
    </location>
</feature>
<dbReference type="SUPFAM" id="SSF50978">
    <property type="entry name" value="WD40 repeat-like"/>
    <property type="match status" value="1"/>
</dbReference>
<dbReference type="SUPFAM" id="SSF46626">
    <property type="entry name" value="Cytochrome c"/>
    <property type="match status" value="1"/>
</dbReference>
<keyword evidence="4 9" id="KW-0479">Metal-binding</keyword>
<dbReference type="PANTHER" id="PTHR19848:SF8">
    <property type="entry name" value="F-BOX AND WD REPEAT DOMAIN CONTAINING 7"/>
    <property type="match status" value="1"/>
</dbReference>
<evidence type="ECO:0000256" key="10">
    <source>
        <dbReference type="SAM" id="SignalP"/>
    </source>
</evidence>
<evidence type="ECO:0000256" key="3">
    <source>
        <dbReference type="ARBA" id="ARBA00022617"/>
    </source>
</evidence>
<evidence type="ECO:0000256" key="2">
    <source>
        <dbReference type="ARBA" id="ARBA00022574"/>
    </source>
</evidence>
<feature type="repeat" description="WD" evidence="8">
    <location>
        <begin position="102"/>
        <end position="134"/>
    </location>
</feature>
<dbReference type="InterPro" id="IPR015943">
    <property type="entry name" value="WD40/YVTN_repeat-like_dom_sf"/>
</dbReference>
<dbReference type="PANTHER" id="PTHR19848">
    <property type="entry name" value="WD40 REPEAT PROTEIN"/>
    <property type="match status" value="1"/>
</dbReference>
<dbReference type="InterPro" id="IPR036322">
    <property type="entry name" value="WD40_repeat_dom_sf"/>
</dbReference>
<keyword evidence="1" id="KW-0813">Transport</keyword>
<dbReference type="InterPro" id="IPR009056">
    <property type="entry name" value="Cyt_c-like_dom"/>
</dbReference>
<evidence type="ECO:0000313" key="13">
    <source>
        <dbReference type="Proteomes" id="UP000777935"/>
    </source>
</evidence>
<evidence type="ECO:0000256" key="7">
    <source>
        <dbReference type="ARBA" id="ARBA00023004"/>
    </source>
</evidence>
<comment type="caution">
    <text evidence="12">The sequence shown here is derived from an EMBL/GenBank/DDBJ whole genome shotgun (WGS) entry which is preliminary data.</text>
</comment>
<dbReference type="PRINTS" id="PR00604">
    <property type="entry name" value="CYTCHRMECIAB"/>
</dbReference>
<dbReference type="Pfam" id="PF00034">
    <property type="entry name" value="Cytochrom_C"/>
    <property type="match status" value="1"/>
</dbReference>
<dbReference type="CDD" id="cd00200">
    <property type="entry name" value="WD40"/>
    <property type="match status" value="1"/>
</dbReference>
<accession>A0ABX2ISP7</accession>
<protein>
    <submittedName>
        <fullName evidence="12">C-type cytochrome</fullName>
    </submittedName>
</protein>
<dbReference type="PROSITE" id="PS51007">
    <property type="entry name" value="CYTC"/>
    <property type="match status" value="1"/>
</dbReference>
<keyword evidence="13" id="KW-1185">Reference proteome</keyword>
<keyword evidence="3 9" id="KW-0349">Heme</keyword>
<feature type="domain" description="Cytochrome c" evidence="11">
    <location>
        <begin position="323"/>
        <end position="425"/>
    </location>
</feature>
<dbReference type="PRINTS" id="PR00320">
    <property type="entry name" value="GPROTEINBRPT"/>
</dbReference>
<dbReference type="PROSITE" id="PS50294">
    <property type="entry name" value="WD_REPEATS_REGION"/>
    <property type="match status" value="3"/>
</dbReference>
<dbReference type="Gene3D" id="2.130.10.10">
    <property type="entry name" value="YVTN repeat-like/Quinoprotein amine dehydrogenase"/>
    <property type="match status" value="2"/>
</dbReference>
<dbReference type="InterPro" id="IPR001680">
    <property type="entry name" value="WD40_rpt"/>
</dbReference>
<dbReference type="EMBL" id="JABUFE010000007">
    <property type="protein sequence ID" value="NSX55575.1"/>
    <property type="molecule type" value="Genomic_DNA"/>
</dbReference>
<dbReference type="InterPro" id="IPR020472">
    <property type="entry name" value="WD40_PAC1"/>
</dbReference>
<evidence type="ECO:0000256" key="4">
    <source>
        <dbReference type="ARBA" id="ARBA00022723"/>
    </source>
</evidence>
<name>A0ABX2ISP7_9RHOB</name>
<evidence type="ECO:0000256" key="8">
    <source>
        <dbReference type="PROSITE-ProRule" id="PRU00221"/>
    </source>
</evidence>
<dbReference type="InterPro" id="IPR036909">
    <property type="entry name" value="Cyt_c-like_dom_sf"/>
</dbReference>
<proteinExistence type="predicted"/>
<dbReference type="InterPro" id="IPR002327">
    <property type="entry name" value="Cyt_c_1A/1B"/>
</dbReference>
<reference evidence="12 13" key="1">
    <citation type="submission" date="2020-06" db="EMBL/GenBank/DDBJ databases">
        <title>Sulfitobacter algicola sp. nov., isolated from green algae.</title>
        <authorList>
            <person name="Wang C."/>
        </authorList>
    </citation>
    <scope>NUCLEOTIDE SEQUENCE [LARGE SCALE GENOMIC DNA]</scope>
    <source>
        <strain evidence="12 13">1151</strain>
    </source>
</reference>
<keyword evidence="2 8" id="KW-0853">WD repeat</keyword>
<dbReference type="InterPro" id="IPR019775">
    <property type="entry name" value="WD40_repeat_CS"/>
</dbReference>
<organism evidence="12 13">
    <name type="scientific">Parasulfitobacter algicola</name>
    <dbReference type="NCBI Taxonomy" id="2614809"/>
    <lineage>
        <taxon>Bacteria</taxon>
        <taxon>Pseudomonadati</taxon>
        <taxon>Pseudomonadota</taxon>
        <taxon>Alphaproteobacteria</taxon>
        <taxon>Rhodobacterales</taxon>
        <taxon>Roseobacteraceae</taxon>
        <taxon>Parasulfitobacter</taxon>
    </lineage>
</organism>
<dbReference type="Proteomes" id="UP000777935">
    <property type="component" value="Unassembled WGS sequence"/>
</dbReference>
<gene>
    <name evidence="12" type="ORF">HRQ87_12250</name>
</gene>
<evidence type="ECO:0000256" key="1">
    <source>
        <dbReference type="ARBA" id="ARBA00022448"/>
    </source>
</evidence>
<dbReference type="Pfam" id="PF00400">
    <property type="entry name" value="WD40"/>
    <property type="match status" value="5"/>
</dbReference>
<evidence type="ECO:0000256" key="6">
    <source>
        <dbReference type="ARBA" id="ARBA00022982"/>
    </source>
</evidence>
<feature type="chain" id="PRO_5047505308" evidence="10">
    <location>
        <begin position="19"/>
        <end position="432"/>
    </location>
</feature>
<evidence type="ECO:0000256" key="9">
    <source>
        <dbReference type="PROSITE-ProRule" id="PRU00433"/>
    </source>
</evidence>
<dbReference type="Gene3D" id="1.10.760.10">
    <property type="entry name" value="Cytochrome c-like domain"/>
    <property type="match status" value="1"/>
</dbReference>
<feature type="repeat" description="WD" evidence="8">
    <location>
        <begin position="142"/>
        <end position="183"/>
    </location>
</feature>
<evidence type="ECO:0000256" key="5">
    <source>
        <dbReference type="ARBA" id="ARBA00022737"/>
    </source>
</evidence>
<dbReference type="PROSITE" id="PS00678">
    <property type="entry name" value="WD_REPEATS_1"/>
    <property type="match status" value="1"/>
</dbReference>
<feature type="signal peptide" evidence="10">
    <location>
        <begin position="1"/>
        <end position="18"/>
    </location>
</feature>
<dbReference type="SMART" id="SM00320">
    <property type="entry name" value="WD40"/>
    <property type="match status" value="7"/>
</dbReference>
<keyword evidence="5" id="KW-0677">Repeat</keyword>
<evidence type="ECO:0000313" key="12">
    <source>
        <dbReference type="EMBL" id="NSX55575.1"/>
    </source>
</evidence>
<dbReference type="RefSeq" id="WP_174138725.1">
    <property type="nucleotide sequence ID" value="NZ_JABUFE010000007.1"/>
</dbReference>
<keyword evidence="10" id="KW-0732">Signal</keyword>
<dbReference type="PROSITE" id="PS50082">
    <property type="entry name" value="WD_REPEATS_2"/>
    <property type="match status" value="3"/>
</dbReference>
<evidence type="ECO:0000259" key="11">
    <source>
        <dbReference type="PROSITE" id="PS51007"/>
    </source>
</evidence>